<protein>
    <recommendedName>
        <fullName evidence="2">histidine kinase</fullName>
        <ecNumber evidence="2">2.7.13.3</ecNumber>
    </recommendedName>
</protein>
<feature type="coiled-coil region" evidence="6">
    <location>
        <begin position="164"/>
        <end position="194"/>
    </location>
</feature>
<comment type="catalytic activity">
    <reaction evidence="1">
        <text>ATP + protein L-histidine = ADP + protein N-phospho-L-histidine.</text>
        <dbReference type="EC" id="2.7.13.3"/>
    </reaction>
</comment>
<dbReference type="InterPro" id="IPR000014">
    <property type="entry name" value="PAS"/>
</dbReference>
<dbReference type="PANTHER" id="PTHR43304">
    <property type="entry name" value="PHYTOCHROME-LIKE PROTEIN CPH1"/>
    <property type="match status" value="1"/>
</dbReference>
<dbReference type="PRINTS" id="PR00344">
    <property type="entry name" value="BCTRLSENSOR"/>
</dbReference>
<dbReference type="KEGG" id="cpi:Cpin_4338"/>
<keyword evidence="6" id="KW-0175">Coiled coil</keyword>
<reference evidence="10" key="1">
    <citation type="submission" date="2009-08" db="EMBL/GenBank/DDBJ databases">
        <title>The complete genome of Chitinophaga pinensis DSM 2588.</title>
        <authorList>
            <consortium name="US DOE Joint Genome Institute (JGI-PGF)"/>
            <person name="Lucas S."/>
            <person name="Copeland A."/>
            <person name="Lapidus A."/>
            <person name="Glavina del Rio T."/>
            <person name="Dalin E."/>
            <person name="Tice H."/>
            <person name="Bruce D."/>
            <person name="Goodwin L."/>
            <person name="Pitluck S."/>
            <person name="Kyrpides N."/>
            <person name="Mavromatis K."/>
            <person name="Ivanova N."/>
            <person name="Mikhailova N."/>
            <person name="Sims D."/>
            <person name="Meinche L."/>
            <person name="Brettin T."/>
            <person name="Detter J.C."/>
            <person name="Han C."/>
            <person name="Larimer F."/>
            <person name="Land M."/>
            <person name="Hauser L."/>
            <person name="Markowitz V."/>
            <person name="Cheng J.-F."/>
            <person name="Hugenholtz P."/>
            <person name="Woyke T."/>
            <person name="Wu D."/>
            <person name="Spring S."/>
            <person name="Klenk H.-P."/>
            <person name="Eisen J.A."/>
        </authorList>
    </citation>
    <scope>NUCLEOTIDE SEQUENCE [LARGE SCALE GENOMIC DNA]</scope>
    <source>
        <strain evidence="10">ATCC 43595 / DSM 2588 / LMG 13176 / NBRC 15968 / NCIMB 11800 / UQM 2034</strain>
    </source>
</reference>
<dbReference type="OrthoDB" id="9813151at2"/>
<dbReference type="AlphaFoldDB" id="A0A979G6M0"/>
<feature type="domain" description="PAS" evidence="8">
    <location>
        <begin position="56"/>
        <end position="126"/>
    </location>
</feature>
<dbReference type="InterPro" id="IPR036890">
    <property type="entry name" value="HATPase_C_sf"/>
</dbReference>
<dbReference type="InterPro" id="IPR013656">
    <property type="entry name" value="PAS_4"/>
</dbReference>
<dbReference type="CDD" id="cd00130">
    <property type="entry name" value="PAS"/>
    <property type="match status" value="1"/>
</dbReference>
<keyword evidence="5 9" id="KW-0418">Kinase</keyword>
<accession>A0A979G6M0</accession>
<evidence type="ECO:0000256" key="3">
    <source>
        <dbReference type="ARBA" id="ARBA00022553"/>
    </source>
</evidence>
<dbReference type="Proteomes" id="UP000002215">
    <property type="component" value="Chromosome"/>
</dbReference>
<feature type="coiled-coil region" evidence="6">
    <location>
        <begin position="1"/>
        <end position="35"/>
    </location>
</feature>
<dbReference type="EMBL" id="CP001699">
    <property type="protein sequence ID" value="ACU61786.1"/>
    <property type="molecule type" value="Genomic_DNA"/>
</dbReference>
<gene>
    <name evidence="9" type="ordered locus">Cpin_4338</name>
</gene>
<dbReference type="Pfam" id="PF08448">
    <property type="entry name" value="PAS_4"/>
    <property type="match status" value="1"/>
</dbReference>
<dbReference type="InterPro" id="IPR003594">
    <property type="entry name" value="HATPase_dom"/>
</dbReference>
<dbReference type="GO" id="GO:0000155">
    <property type="term" value="F:phosphorelay sensor kinase activity"/>
    <property type="evidence" value="ECO:0007669"/>
    <property type="project" value="InterPro"/>
</dbReference>
<dbReference type="InterPro" id="IPR036097">
    <property type="entry name" value="HisK_dim/P_sf"/>
</dbReference>
<dbReference type="CDD" id="cd00082">
    <property type="entry name" value="HisKA"/>
    <property type="match status" value="1"/>
</dbReference>
<evidence type="ECO:0000259" key="7">
    <source>
        <dbReference type="PROSITE" id="PS50109"/>
    </source>
</evidence>
<dbReference type="EC" id="2.7.13.3" evidence="2"/>
<dbReference type="PROSITE" id="PS50109">
    <property type="entry name" value="HIS_KIN"/>
    <property type="match status" value="1"/>
</dbReference>
<dbReference type="InterPro" id="IPR005467">
    <property type="entry name" value="His_kinase_dom"/>
</dbReference>
<dbReference type="PROSITE" id="PS50112">
    <property type="entry name" value="PAS"/>
    <property type="match status" value="1"/>
</dbReference>
<evidence type="ECO:0000313" key="10">
    <source>
        <dbReference type="Proteomes" id="UP000002215"/>
    </source>
</evidence>
<keyword evidence="3" id="KW-0597">Phosphoprotein</keyword>
<dbReference type="InterPro" id="IPR052162">
    <property type="entry name" value="Sensor_kinase/Photoreceptor"/>
</dbReference>
<evidence type="ECO:0000313" key="9">
    <source>
        <dbReference type="EMBL" id="ACU61786.1"/>
    </source>
</evidence>
<dbReference type="Gene3D" id="3.30.450.20">
    <property type="entry name" value="PAS domain"/>
    <property type="match status" value="1"/>
</dbReference>
<evidence type="ECO:0000256" key="4">
    <source>
        <dbReference type="ARBA" id="ARBA00022679"/>
    </source>
</evidence>
<evidence type="ECO:0000256" key="2">
    <source>
        <dbReference type="ARBA" id="ARBA00012438"/>
    </source>
</evidence>
<dbReference type="SMART" id="SM00388">
    <property type="entry name" value="HisKA"/>
    <property type="match status" value="1"/>
</dbReference>
<evidence type="ECO:0000256" key="1">
    <source>
        <dbReference type="ARBA" id="ARBA00000085"/>
    </source>
</evidence>
<name>A0A979G6M0_CHIPD</name>
<sequence>MDNHINLNNDLLEELAETRRRLAEAEETIEAIRTGQVDALVVQQGGTHQLYTLQTADHAYRMFIEKMNEGAVTLNRDGVILYANSRFSDMLALPLMYIIGQPLSTFVAPHSRSIYMDLYESCWKEDTKGEVDLLRHASFVPTKLSLNRLELASEMSMNIILTDLSEQKNTQRILEENNRQLEQLNSTLESSNHDLQQFASVASHDLQEPLRKIQMFGNFLKTAGVLQPAGKEYQYLEKILKSAERMKTLIIDVLNYSRLSINTGEFLPVALDELVQEILEDFELLIKEKDAQISVAKLPVLDVNKGQIRQMFQNLISNALKFSNPGIRPVIKIGGCFLADKNFDSPESPEGSYYMVSVEDNGIGFEEKYIPNIFALFERLNSKEAFEGTGIGLAIAKKIVEKHNGVIHVKSKVRCGSRFQIIIPVTHSIS</sequence>
<dbReference type="InterPro" id="IPR004358">
    <property type="entry name" value="Sig_transdc_His_kin-like_C"/>
</dbReference>
<dbReference type="InterPro" id="IPR035965">
    <property type="entry name" value="PAS-like_dom_sf"/>
</dbReference>
<dbReference type="RefSeq" id="WP_012791954.1">
    <property type="nucleotide sequence ID" value="NC_013132.1"/>
</dbReference>
<keyword evidence="4" id="KW-0808">Transferase</keyword>
<evidence type="ECO:0000256" key="6">
    <source>
        <dbReference type="SAM" id="Coils"/>
    </source>
</evidence>
<dbReference type="SUPFAM" id="SSF55874">
    <property type="entry name" value="ATPase domain of HSP90 chaperone/DNA topoisomerase II/histidine kinase"/>
    <property type="match status" value="1"/>
</dbReference>
<dbReference type="SUPFAM" id="SSF47384">
    <property type="entry name" value="Homodimeric domain of signal transducing histidine kinase"/>
    <property type="match status" value="1"/>
</dbReference>
<organism evidence="9 10">
    <name type="scientific">Chitinophaga pinensis (strain ATCC 43595 / DSM 2588 / LMG 13176 / NBRC 15968 / NCIMB 11800 / UQM 2034)</name>
    <dbReference type="NCBI Taxonomy" id="485918"/>
    <lineage>
        <taxon>Bacteria</taxon>
        <taxon>Pseudomonadati</taxon>
        <taxon>Bacteroidota</taxon>
        <taxon>Chitinophagia</taxon>
        <taxon>Chitinophagales</taxon>
        <taxon>Chitinophagaceae</taxon>
        <taxon>Chitinophaga</taxon>
    </lineage>
</organism>
<dbReference type="Gene3D" id="3.30.565.10">
    <property type="entry name" value="Histidine kinase-like ATPase, C-terminal domain"/>
    <property type="match status" value="1"/>
</dbReference>
<dbReference type="Gene3D" id="1.10.287.130">
    <property type="match status" value="1"/>
</dbReference>
<reference evidence="9 10" key="2">
    <citation type="journal article" date="2010" name="Stand. Genomic Sci.">
        <title>Complete genome sequence of Chitinophaga pinensis type strain (UQM 2034).</title>
        <authorList>
            <person name="Glavina Del Rio T."/>
            <person name="Abt B."/>
            <person name="Spring S."/>
            <person name="Lapidus A."/>
            <person name="Nolan M."/>
            <person name="Tice H."/>
            <person name="Copeland A."/>
            <person name="Cheng J.F."/>
            <person name="Chen F."/>
            <person name="Bruce D."/>
            <person name="Goodwin L."/>
            <person name="Pitluck S."/>
            <person name="Ivanova N."/>
            <person name="Mavromatis K."/>
            <person name="Mikhailova N."/>
            <person name="Pati A."/>
            <person name="Chen A."/>
            <person name="Palaniappan K."/>
            <person name="Land M."/>
            <person name="Hauser L."/>
            <person name="Chang Y.J."/>
            <person name="Jeffries C.D."/>
            <person name="Chain P."/>
            <person name="Saunders E."/>
            <person name="Detter J.C."/>
            <person name="Brettin T."/>
            <person name="Rohde M."/>
            <person name="Goker M."/>
            <person name="Bristow J."/>
            <person name="Eisen J.A."/>
            <person name="Markowitz V."/>
            <person name="Hugenholtz P."/>
            <person name="Kyrpides N.C."/>
            <person name="Klenk H.P."/>
            <person name="Lucas S."/>
        </authorList>
    </citation>
    <scope>NUCLEOTIDE SEQUENCE [LARGE SCALE GENOMIC DNA]</scope>
    <source>
        <strain evidence="10">ATCC 43595 / DSM 2588 / LMG 13176 / NBRC 15968 / NCIMB 11800 / UQM 2034</strain>
    </source>
</reference>
<dbReference type="InterPro" id="IPR003661">
    <property type="entry name" value="HisK_dim/P_dom"/>
</dbReference>
<dbReference type="Pfam" id="PF00512">
    <property type="entry name" value="HisKA"/>
    <property type="match status" value="1"/>
</dbReference>
<dbReference type="SMART" id="SM00091">
    <property type="entry name" value="PAS"/>
    <property type="match status" value="1"/>
</dbReference>
<dbReference type="FunFam" id="3.30.565.10:FF:000006">
    <property type="entry name" value="Sensor histidine kinase WalK"/>
    <property type="match status" value="1"/>
</dbReference>
<feature type="domain" description="Histidine kinase" evidence="7">
    <location>
        <begin position="201"/>
        <end position="427"/>
    </location>
</feature>
<dbReference type="SMART" id="SM00387">
    <property type="entry name" value="HATPase_c"/>
    <property type="match status" value="1"/>
</dbReference>
<proteinExistence type="predicted"/>
<evidence type="ECO:0000256" key="5">
    <source>
        <dbReference type="ARBA" id="ARBA00022777"/>
    </source>
</evidence>
<evidence type="ECO:0000259" key="8">
    <source>
        <dbReference type="PROSITE" id="PS50112"/>
    </source>
</evidence>
<dbReference type="PANTHER" id="PTHR43304:SF1">
    <property type="entry name" value="PAC DOMAIN-CONTAINING PROTEIN"/>
    <property type="match status" value="1"/>
</dbReference>
<dbReference type="NCBIfam" id="TIGR00229">
    <property type="entry name" value="sensory_box"/>
    <property type="match status" value="1"/>
</dbReference>
<dbReference type="SUPFAM" id="SSF55785">
    <property type="entry name" value="PYP-like sensor domain (PAS domain)"/>
    <property type="match status" value="1"/>
</dbReference>
<dbReference type="Pfam" id="PF02518">
    <property type="entry name" value="HATPase_c"/>
    <property type="match status" value="1"/>
</dbReference>